<name>A0A1H8B895_9BACT</name>
<dbReference type="InterPro" id="IPR002925">
    <property type="entry name" value="Dienelactn_hydro"/>
</dbReference>
<dbReference type="Proteomes" id="UP000198984">
    <property type="component" value="Unassembled WGS sequence"/>
</dbReference>
<sequence length="288" mass="31068">MDQRIINLFDEYTHKPLRRDEFINRLIRLTGSLAAATAVLPLLEVNYAQAATVPENTAGIQGQDITYPGDGITMKGYLVKPTTLAAGAKTGAVIVIHENRGLNPHIRDVTRRVAQAGYLALAPDALSATGGTPQNEDEARDLIGKLDAQKNLNNYLKALDYLGGLPECNGKIGCVGFCWGGAMANQLAVNAPTLKAAVAYYGRQPDAADVPKIKAAVLLHYGGLDERVNAGIPAYEAALKAAGVKYQLFVYEGAQHAFNNDTAPTRYNKEAADKAWERTLQLFSETLR</sequence>
<feature type="domain" description="Dienelactone hydrolase" evidence="1">
    <location>
        <begin position="74"/>
        <end position="286"/>
    </location>
</feature>
<evidence type="ECO:0000313" key="3">
    <source>
        <dbReference type="Proteomes" id="UP000198984"/>
    </source>
</evidence>
<accession>A0A1H8B895</accession>
<dbReference type="InterPro" id="IPR051049">
    <property type="entry name" value="Dienelactone_hydrolase-like"/>
</dbReference>
<reference evidence="2 3" key="1">
    <citation type="submission" date="2016-10" db="EMBL/GenBank/DDBJ databases">
        <authorList>
            <person name="de Groot N.N."/>
        </authorList>
    </citation>
    <scope>NUCLEOTIDE SEQUENCE [LARGE SCALE GENOMIC DNA]</scope>
    <source>
        <strain evidence="2 3">DSM 21039</strain>
    </source>
</reference>
<organism evidence="2 3">
    <name type="scientific">Chitinophaga rupis</name>
    <dbReference type="NCBI Taxonomy" id="573321"/>
    <lineage>
        <taxon>Bacteria</taxon>
        <taxon>Pseudomonadati</taxon>
        <taxon>Bacteroidota</taxon>
        <taxon>Chitinophagia</taxon>
        <taxon>Chitinophagales</taxon>
        <taxon>Chitinophagaceae</taxon>
        <taxon>Chitinophaga</taxon>
    </lineage>
</organism>
<dbReference type="SUPFAM" id="SSF53474">
    <property type="entry name" value="alpha/beta-Hydrolases"/>
    <property type="match status" value="1"/>
</dbReference>
<dbReference type="EMBL" id="FOBB01000006">
    <property type="protein sequence ID" value="SEM79120.1"/>
    <property type="molecule type" value="Genomic_DNA"/>
</dbReference>
<dbReference type="GO" id="GO:0016787">
    <property type="term" value="F:hydrolase activity"/>
    <property type="evidence" value="ECO:0007669"/>
    <property type="project" value="InterPro"/>
</dbReference>
<dbReference type="RefSeq" id="WP_089917515.1">
    <property type="nucleotide sequence ID" value="NZ_FOBB01000006.1"/>
</dbReference>
<evidence type="ECO:0000259" key="1">
    <source>
        <dbReference type="Pfam" id="PF01738"/>
    </source>
</evidence>
<dbReference type="Gene3D" id="3.40.50.1820">
    <property type="entry name" value="alpha/beta hydrolase"/>
    <property type="match status" value="1"/>
</dbReference>
<dbReference type="InterPro" id="IPR029058">
    <property type="entry name" value="AB_hydrolase_fold"/>
</dbReference>
<proteinExistence type="predicted"/>
<protein>
    <submittedName>
        <fullName evidence="2">Carboxymethylenebutenolidase</fullName>
    </submittedName>
</protein>
<dbReference type="Pfam" id="PF01738">
    <property type="entry name" value="DLH"/>
    <property type="match status" value="1"/>
</dbReference>
<dbReference type="PANTHER" id="PTHR46623:SF6">
    <property type="entry name" value="ALPHA_BETA-HYDROLASES SUPERFAMILY PROTEIN"/>
    <property type="match status" value="1"/>
</dbReference>
<evidence type="ECO:0000313" key="2">
    <source>
        <dbReference type="EMBL" id="SEM79120.1"/>
    </source>
</evidence>
<dbReference type="STRING" id="573321.SAMN04488505_106154"/>
<dbReference type="AlphaFoldDB" id="A0A1H8B895"/>
<keyword evidence="3" id="KW-1185">Reference proteome</keyword>
<dbReference type="OrthoDB" id="9771666at2"/>
<dbReference type="PANTHER" id="PTHR46623">
    <property type="entry name" value="CARBOXYMETHYLENEBUTENOLIDASE-RELATED"/>
    <property type="match status" value="1"/>
</dbReference>
<gene>
    <name evidence="2" type="ORF">SAMN04488505_106154</name>
</gene>